<dbReference type="AlphaFoldDB" id="A0A9P6ZF33"/>
<organism evidence="3 4">
    <name type="scientific">Suillus placidus</name>
    <dbReference type="NCBI Taxonomy" id="48579"/>
    <lineage>
        <taxon>Eukaryota</taxon>
        <taxon>Fungi</taxon>
        <taxon>Dikarya</taxon>
        <taxon>Basidiomycota</taxon>
        <taxon>Agaricomycotina</taxon>
        <taxon>Agaricomycetes</taxon>
        <taxon>Agaricomycetidae</taxon>
        <taxon>Boletales</taxon>
        <taxon>Suillineae</taxon>
        <taxon>Suillaceae</taxon>
        <taxon>Suillus</taxon>
    </lineage>
</organism>
<dbReference type="EMBL" id="JABBWD010000216">
    <property type="protein sequence ID" value="KAG1762744.1"/>
    <property type="molecule type" value="Genomic_DNA"/>
</dbReference>
<evidence type="ECO:0000256" key="1">
    <source>
        <dbReference type="SAM" id="MobiDB-lite"/>
    </source>
</evidence>
<feature type="compositionally biased region" description="Basic and acidic residues" evidence="1">
    <location>
        <begin position="341"/>
        <end position="392"/>
    </location>
</feature>
<dbReference type="GO" id="GO:0010945">
    <property type="term" value="F:coenzyme A diphosphatase activity"/>
    <property type="evidence" value="ECO:0007669"/>
    <property type="project" value="InterPro"/>
</dbReference>
<proteinExistence type="predicted"/>
<keyword evidence="3" id="KW-0378">Hydrolase</keyword>
<protein>
    <submittedName>
        <fullName evidence="3">NUDIX hydrolase domain-like protein</fullName>
    </submittedName>
</protein>
<evidence type="ECO:0000313" key="3">
    <source>
        <dbReference type="EMBL" id="KAG1762744.1"/>
    </source>
</evidence>
<gene>
    <name evidence="3" type="ORF">EV702DRAFT_1206243</name>
</gene>
<evidence type="ECO:0000313" key="4">
    <source>
        <dbReference type="Proteomes" id="UP000714275"/>
    </source>
</evidence>
<dbReference type="OrthoDB" id="10260614at2759"/>
<dbReference type="CDD" id="cd03426">
    <property type="entry name" value="NUDIX_CoAse_Nudt7"/>
    <property type="match status" value="1"/>
</dbReference>
<accession>A0A9P6ZF33</accession>
<dbReference type="InterPro" id="IPR015797">
    <property type="entry name" value="NUDIX_hydrolase-like_dom_sf"/>
</dbReference>
<reference evidence="3" key="1">
    <citation type="journal article" date="2020" name="New Phytol.">
        <title>Comparative genomics reveals dynamic genome evolution in host specialist ectomycorrhizal fungi.</title>
        <authorList>
            <person name="Lofgren L.A."/>
            <person name="Nguyen N.H."/>
            <person name="Vilgalys R."/>
            <person name="Ruytinx J."/>
            <person name="Liao H.L."/>
            <person name="Branco S."/>
            <person name="Kuo A."/>
            <person name="LaButti K."/>
            <person name="Lipzen A."/>
            <person name="Andreopoulos W."/>
            <person name="Pangilinan J."/>
            <person name="Riley R."/>
            <person name="Hundley H."/>
            <person name="Na H."/>
            <person name="Barry K."/>
            <person name="Grigoriev I.V."/>
            <person name="Stajich J.E."/>
            <person name="Kennedy P.G."/>
        </authorList>
    </citation>
    <scope>NUCLEOTIDE SEQUENCE</scope>
    <source>
        <strain evidence="3">DOB743</strain>
    </source>
</reference>
<dbReference type="InterPro" id="IPR045121">
    <property type="entry name" value="CoAse"/>
</dbReference>
<sequence>MNVTTDFRSCSAHAKDYLSSLPKMPTDKSASAPRQPCVLTFSKPTIELFEAALPTLKEESRQCIENLLSYRARRTQDKFPRSQSAAVLVPLFIGRAGDLYVILSRRSASLRQYAGDTALPGGKVEPQDITVEDTARREAFEEIGLIPDRERVPLLCVMESFLAGNQMVVTPVVVLILDKTIQPSLNEPEVTSIFSQPLASFLASSFPFHPYRVPDLSMPYHTAIEWEWGGGGSIRMHRFLTGREADGVKPVFGLTALEFQPPNAPTQAQQIACALLAPSNPLRLACECEGIDANMMAAFVLHTPQELDSGPGMIEWDKSGQDWRRPTEGPILQRINVTTQEEMHNDAHEHQDMDKERQERHWDVGEGAESGEREDAGRRSGQNERKDGDAKL</sequence>
<dbReference type="SUPFAM" id="SSF55811">
    <property type="entry name" value="Nudix"/>
    <property type="match status" value="1"/>
</dbReference>
<dbReference type="Gene3D" id="3.90.79.10">
    <property type="entry name" value="Nucleoside Triphosphate Pyrophosphohydrolase"/>
    <property type="match status" value="1"/>
</dbReference>
<comment type="caution">
    <text evidence="3">The sequence shown here is derived from an EMBL/GenBank/DDBJ whole genome shotgun (WGS) entry which is preliminary data.</text>
</comment>
<name>A0A9P6ZF33_9AGAM</name>
<dbReference type="Proteomes" id="UP000714275">
    <property type="component" value="Unassembled WGS sequence"/>
</dbReference>
<dbReference type="Pfam" id="PF00293">
    <property type="entry name" value="NUDIX"/>
    <property type="match status" value="1"/>
</dbReference>
<dbReference type="PANTHER" id="PTHR12992">
    <property type="entry name" value="NUDIX HYDROLASE"/>
    <property type="match status" value="1"/>
</dbReference>
<dbReference type="GO" id="GO:0015938">
    <property type="term" value="P:coenzyme A catabolic process"/>
    <property type="evidence" value="ECO:0007669"/>
    <property type="project" value="TreeGrafter"/>
</dbReference>
<feature type="region of interest" description="Disordered" evidence="1">
    <location>
        <begin position="340"/>
        <end position="392"/>
    </location>
</feature>
<dbReference type="PROSITE" id="PS51462">
    <property type="entry name" value="NUDIX"/>
    <property type="match status" value="1"/>
</dbReference>
<dbReference type="InterPro" id="IPR000086">
    <property type="entry name" value="NUDIX_hydrolase_dom"/>
</dbReference>
<feature type="domain" description="Nudix hydrolase" evidence="2">
    <location>
        <begin position="82"/>
        <end position="219"/>
    </location>
</feature>
<keyword evidence="4" id="KW-1185">Reference proteome</keyword>
<evidence type="ECO:0000259" key="2">
    <source>
        <dbReference type="PROSITE" id="PS51462"/>
    </source>
</evidence>
<dbReference type="PANTHER" id="PTHR12992:SF45">
    <property type="entry name" value="NUDIX HYDROLASE DOMAIN-CONTAINING PROTEIN"/>
    <property type="match status" value="1"/>
</dbReference>